<evidence type="ECO:0000313" key="2">
    <source>
        <dbReference type="Proteomes" id="UP000008144"/>
    </source>
</evidence>
<reference evidence="1" key="3">
    <citation type="submission" date="2025-08" db="UniProtKB">
        <authorList>
            <consortium name="Ensembl"/>
        </authorList>
    </citation>
    <scope>IDENTIFICATION</scope>
</reference>
<protein>
    <submittedName>
        <fullName evidence="1">Uncharacterized protein</fullName>
    </submittedName>
</protein>
<sequence length="62" mass="7013">MSHVTFCARKQYHKPTTFANIFSTELKTPDLLFKLSTNVQLNGEIDNSYLSSIYILLASMLG</sequence>
<dbReference type="InParanoid" id="H2XYY8"/>
<dbReference type="Proteomes" id="UP000008144">
    <property type="component" value="Chromosome 10"/>
</dbReference>
<organism evidence="1 2">
    <name type="scientific">Ciona intestinalis</name>
    <name type="common">Transparent sea squirt</name>
    <name type="synonym">Ascidia intestinalis</name>
    <dbReference type="NCBI Taxonomy" id="7719"/>
    <lineage>
        <taxon>Eukaryota</taxon>
        <taxon>Metazoa</taxon>
        <taxon>Chordata</taxon>
        <taxon>Tunicata</taxon>
        <taxon>Ascidiacea</taxon>
        <taxon>Phlebobranchia</taxon>
        <taxon>Cionidae</taxon>
        <taxon>Ciona</taxon>
    </lineage>
</organism>
<dbReference type="Ensembl" id="ENSCINT00000030942.1">
    <property type="protein sequence ID" value="ENSCINP00000034872.1"/>
    <property type="gene ID" value="ENSCING00000023895.1"/>
</dbReference>
<evidence type="ECO:0000313" key="1">
    <source>
        <dbReference type="Ensembl" id="ENSCINP00000034872.1"/>
    </source>
</evidence>
<name>H2XYY8_CIOIN</name>
<dbReference type="AlphaFoldDB" id="H2XYY8"/>
<keyword evidence="2" id="KW-1185">Reference proteome</keyword>
<proteinExistence type="predicted"/>
<accession>H2XYY8</accession>
<reference evidence="1" key="2">
    <citation type="journal article" date="2008" name="Genome Biol.">
        <title>Improved genome assembly and evidence-based global gene model set for the chordate Ciona intestinalis: new insight into intron and operon populations.</title>
        <authorList>
            <person name="Satou Y."/>
            <person name="Mineta K."/>
            <person name="Ogasawara M."/>
            <person name="Sasakura Y."/>
            <person name="Shoguchi E."/>
            <person name="Ueno K."/>
            <person name="Yamada L."/>
            <person name="Matsumoto J."/>
            <person name="Wasserscheid J."/>
            <person name="Dewar K."/>
            <person name="Wiley G.B."/>
            <person name="Macmil S.L."/>
            <person name="Roe B.A."/>
            <person name="Zeller R.W."/>
            <person name="Hastings K.E."/>
            <person name="Lemaire P."/>
            <person name="Lindquist E."/>
            <person name="Endo T."/>
            <person name="Hotta K."/>
            <person name="Inaba K."/>
        </authorList>
    </citation>
    <scope>NUCLEOTIDE SEQUENCE [LARGE SCALE GENOMIC DNA]</scope>
    <source>
        <strain evidence="1">wild type</strain>
    </source>
</reference>
<dbReference type="EMBL" id="EAAA01000632">
    <property type="status" value="NOT_ANNOTATED_CDS"/>
    <property type="molecule type" value="Genomic_DNA"/>
</dbReference>
<reference evidence="1" key="4">
    <citation type="submission" date="2025-09" db="UniProtKB">
        <authorList>
            <consortium name="Ensembl"/>
        </authorList>
    </citation>
    <scope>IDENTIFICATION</scope>
</reference>
<reference evidence="2" key="1">
    <citation type="journal article" date="2002" name="Science">
        <title>The draft genome of Ciona intestinalis: insights into chordate and vertebrate origins.</title>
        <authorList>
            <person name="Dehal P."/>
            <person name="Satou Y."/>
            <person name="Campbell R.K."/>
            <person name="Chapman J."/>
            <person name="Degnan B."/>
            <person name="De Tomaso A."/>
            <person name="Davidson B."/>
            <person name="Di Gregorio A."/>
            <person name="Gelpke M."/>
            <person name="Goodstein D.M."/>
            <person name="Harafuji N."/>
            <person name="Hastings K.E."/>
            <person name="Ho I."/>
            <person name="Hotta K."/>
            <person name="Huang W."/>
            <person name="Kawashima T."/>
            <person name="Lemaire P."/>
            <person name="Martinez D."/>
            <person name="Meinertzhagen I.A."/>
            <person name="Necula S."/>
            <person name="Nonaka M."/>
            <person name="Putnam N."/>
            <person name="Rash S."/>
            <person name="Saiga H."/>
            <person name="Satake M."/>
            <person name="Terry A."/>
            <person name="Yamada L."/>
            <person name="Wang H.G."/>
            <person name="Awazu S."/>
            <person name="Azumi K."/>
            <person name="Boore J."/>
            <person name="Branno M."/>
            <person name="Chin-Bow S."/>
            <person name="DeSantis R."/>
            <person name="Doyle S."/>
            <person name="Francino P."/>
            <person name="Keys D.N."/>
            <person name="Haga S."/>
            <person name="Hayashi H."/>
            <person name="Hino K."/>
            <person name="Imai K.S."/>
            <person name="Inaba K."/>
            <person name="Kano S."/>
            <person name="Kobayashi K."/>
            <person name="Kobayashi M."/>
            <person name="Lee B.I."/>
            <person name="Makabe K.W."/>
            <person name="Manohar C."/>
            <person name="Matassi G."/>
            <person name="Medina M."/>
            <person name="Mochizuki Y."/>
            <person name="Mount S."/>
            <person name="Morishita T."/>
            <person name="Miura S."/>
            <person name="Nakayama A."/>
            <person name="Nishizaka S."/>
            <person name="Nomoto H."/>
            <person name="Ohta F."/>
            <person name="Oishi K."/>
            <person name="Rigoutsos I."/>
            <person name="Sano M."/>
            <person name="Sasaki A."/>
            <person name="Sasakura Y."/>
            <person name="Shoguchi E."/>
            <person name="Shin-i T."/>
            <person name="Spagnuolo A."/>
            <person name="Stainier D."/>
            <person name="Suzuki M.M."/>
            <person name="Tassy O."/>
            <person name="Takatori N."/>
            <person name="Tokuoka M."/>
            <person name="Yagi K."/>
            <person name="Yoshizaki F."/>
            <person name="Wada S."/>
            <person name="Zhang C."/>
            <person name="Hyatt P.D."/>
            <person name="Larimer F."/>
            <person name="Detter C."/>
            <person name="Doggett N."/>
            <person name="Glavina T."/>
            <person name="Hawkins T."/>
            <person name="Richardson P."/>
            <person name="Lucas S."/>
            <person name="Kohara Y."/>
            <person name="Levine M."/>
            <person name="Satoh N."/>
            <person name="Rokhsar D.S."/>
        </authorList>
    </citation>
    <scope>NUCLEOTIDE SEQUENCE [LARGE SCALE GENOMIC DNA]</scope>
</reference>
<dbReference type="HOGENOM" id="CLU_2903468_0_0_1"/>